<sequence length="614" mass="68130">MEDQVPFKVYAFFEENAQPEVRRFGVEKTVVSSFHYLNAKLQEVYPKLRNKIYKVSWKDEEGDDIIISSDDEMMTALVSLESGLIKLNVHCKNPDIRDDDCEIEITATTMFPENTDGNTAVHSGVVCNVCNSPVVGFRYKCAICHDYDLCSKCEAAGNHNEHCMVRLPTPDMSRTLIKAAIKRSRHIFKSVATHVDQCPYKKNRRERSGDTKRREETNGVRADRAEREHQRRSRPSWLDTFTTYMNEFTNLVGDIGLDMDISTEHPPPKTPKPSSEYQSTSQEVPHPQNTDQASETPKASEAASLNRNPSQQIPQSQNASQKCPPNTTATAPLFDNGGASGPKIQFDVNQDPDPKVLDDLQKVLNIIRTKYIEPHNNAKLQNPSTSANQPQASGEDSDKPATSQAQGGEGDANMAIDVDKTDAKSVNSDSSDSSGQDKEASSDKVDDWTMVNKGKDLMDSSANEHIMDVPVAPIGFNLPKEFQQRVTIGQLLYPQLNTATAVLKPKEVERPKEFQPVVAQRQDNQQSTQKPATAAPPNPATAPPKSATPQPTPMQQQLTPPRFHHAKPHIDEALRQMLAMGFTNEGGWLVELLEKKDGNIAAVLDLLTPVNPKI</sequence>
<feature type="domain" description="ZZ-type" evidence="9">
    <location>
        <begin position="122"/>
        <end position="172"/>
    </location>
</feature>
<gene>
    <name evidence="11" type="primary">LOC114244917</name>
</gene>
<dbReference type="CTD" id="35246"/>
<feature type="compositionally biased region" description="Polar residues" evidence="7">
    <location>
        <begin position="272"/>
        <end position="330"/>
    </location>
</feature>
<feature type="compositionally biased region" description="Basic and acidic residues" evidence="7">
    <location>
        <begin position="206"/>
        <end position="229"/>
    </location>
</feature>
<dbReference type="InterPro" id="IPR033741">
    <property type="entry name" value="SQSTM_UBA"/>
</dbReference>
<keyword evidence="2" id="KW-0479">Metal-binding</keyword>
<feature type="region of interest" description="Disordered" evidence="7">
    <location>
        <begin position="375"/>
        <end position="447"/>
    </location>
</feature>
<feature type="compositionally biased region" description="Low complexity" evidence="7">
    <location>
        <begin position="543"/>
        <end position="561"/>
    </location>
</feature>
<dbReference type="PANTHER" id="PTHR15090:SF0">
    <property type="entry name" value="SEQUESTOSOME-1"/>
    <property type="match status" value="1"/>
</dbReference>
<keyword evidence="4" id="KW-0862">Zinc</keyword>
<dbReference type="GeneID" id="114244917"/>
<dbReference type="SUPFAM" id="SSF57850">
    <property type="entry name" value="RING/U-box"/>
    <property type="match status" value="1"/>
</dbReference>
<feature type="region of interest" description="Disordered" evidence="7">
    <location>
        <begin position="199"/>
        <end position="233"/>
    </location>
</feature>
<dbReference type="FunFam" id="3.10.20.90:FF:000320">
    <property type="entry name" value="Predicted protein"/>
    <property type="match status" value="1"/>
</dbReference>
<evidence type="ECO:0000256" key="7">
    <source>
        <dbReference type="SAM" id="MobiDB-lite"/>
    </source>
</evidence>
<evidence type="ECO:0000259" key="9">
    <source>
        <dbReference type="PROSITE" id="PS50135"/>
    </source>
</evidence>
<dbReference type="GO" id="GO:0070530">
    <property type="term" value="F:K63-linked polyubiquitin modification-dependent protein binding"/>
    <property type="evidence" value="ECO:0007669"/>
    <property type="project" value="TreeGrafter"/>
</dbReference>
<dbReference type="GO" id="GO:0035973">
    <property type="term" value="P:aggrephagy"/>
    <property type="evidence" value="ECO:0007669"/>
    <property type="project" value="TreeGrafter"/>
</dbReference>
<dbReference type="GO" id="GO:0005634">
    <property type="term" value="C:nucleus"/>
    <property type="evidence" value="ECO:0007669"/>
    <property type="project" value="UniProtKB-SubCell"/>
</dbReference>
<dbReference type="PROSITE" id="PS50030">
    <property type="entry name" value="UBA"/>
    <property type="match status" value="1"/>
</dbReference>
<accession>A0A6J2JS95</accession>
<dbReference type="Gene3D" id="1.10.8.10">
    <property type="entry name" value="DNA helicase RuvA subunit, C-terminal domain"/>
    <property type="match status" value="1"/>
</dbReference>
<dbReference type="CDD" id="cd14320">
    <property type="entry name" value="UBA_SQSTM"/>
    <property type="match status" value="1"/>
</dbReference>
<evidence type="ECO:0000256" key="2">
    <source>
        <dbReference type="ARBA" id="ARBA00022723"/>
    </source>
</evidence>
<dbReference type="Pfam" id="PF00564">
    <property type="entry name" value="PB1"/>
    <property type="match status" value="1"/>
</dbReference>
<evidence type="ECO:0000256" key="5">
    <source>
        <dbReference type="ARBA" id="ARBA00023242"/>
    </source>
</evidence>
<evidence type="ECO:0000256" key="4">
    <source>
        <dbReference type="ARBA" id="ARBA00022833"/>
    </source>
</evidence>
<dbReference type="GO" id="GO:0008270">
    <property type="term" value="F:zinc ion binding"/>
    <property type="evidence" value="ECO:0007669"/>
    <property type="project" value="UniProtKB-KW"/>
</dbReference>
<dbReference type="OrthoDB" id="441278at2759"/>
<dbReference type="InterPro" id="IPR043145">
    <property type="entry name" value="Znf_ZZ_sf"/>
</dbReference>
<dbReference type="CDD" id="cd02340">
    <property type="entry name" value="ZZ_NBR1_like"/>
    <property type="match status" value="1"/>
</dbReference>
<dbReference type="SUPFAM" id="SSF46934">
    <property type="entry name" value="UBA-like"/>
    <property type="match status" value="1"/>
</dbReference>
<dbReference type="AlphaFoldDB" id="A0A6J2JS95"/>
<dbReference type="InterPro" id="IPR052260">
    <property type="entry name" value="Autophagy_Rcpt_SigReg"/>
</dbReference>
<dbReference type="PANTHER" id="PTHR15090">
    <property type="entry name" value="SEQUESTOSOME 1-RELATED"/>
    <property type="match status" value="1"/>
</dbReference>
<dbReference type="KEGG" id="bman:114244917"/>
<dbReference type="Gene3D" id="3.10.20.90">
    <property type="entry name" value="Phosphatidylinositol 3-kinase Catalytic Subunit, Chain A, domain 1"/>
    <property type="match status" value="1"/>
</dbReference>
<comment type="subcellular location">
    <subcellularLocation>
        <location evidence="1">Nucleus</location>
    </subcellularLocation>
</comment>
<protein>
    <submittedName>
        <fullName evidence="11">Sequestosome-1 isoform X1</fullName>
    </submittedName>
</protein>
<evidence type="ECO:0000256" key="1">
    <source>
        <dbReference type="ARBA" id="ARBA00004123"/>
    </source>
</evidence>
<feature type="region of interest" description="Disordered" evidence="7">
    <location>
        <begin position="258"/>
        <end position="355"/>
    </location>
</feature>
<dbReference type="GO" id="GO:0000423">
    <property type="term" value="P:mitophagy"/>
    <property type="evidence" value="ECO:0007669"/>
    <property type="project" value="TreeGrafter"/>
</dbReference>
<dbReference type="RefSeq" id="XP_028032681.1">
    <property type="nucleotide sequence ID" value="XM_028176880.1"/>
</dbReference>
<reference evidence="11" key="1">
    <citation type="submission" date="2025-08" db="UniProtKB">
        <authorList>
            <consortium name="RefSeq"/>
        </authorList>
    </citation>
    <scope>IDENTIFICATION</scope>
    <source>
        <tissue evidence="11">Silk gland</tissue>
    </source>
</reference>
<dbReference type="InterPro" id="IPR000433">
    <property type="entry name" value="Znf_ZZ"/>
</dbReference>
<evidence type="ECO:0000259" key="8">
    <source>
        <dbReference type="PROSITE" id="PS50030"/>
    </source>
</evidence>
<dbReference type="Proteomes" id="UP000504629">
    <property type="component" value="Unplaced"/>
</dbReference>
<dbReference type="SUPFAM" id="SSF54277">
    <property type="entry name" value="CAD &amp; PB1 domains"/>
    <property type="match status" value="1"/>
</dbReference>
<dbReference type="PROSITE" id="PS01357">
    <property type="entry name" value="ZF_ZZ_1"/>
    <property type="match status" value="1"/>
</dbReference>
<feature type="compositionally biased region" description="Polar residues" evidence="7">
    <location>
        <begin position="378"/>
        <end position="406"/>
    </location>
</feature>
<evidence type="ECO:0000256" key="6">
    <source>
        <dbReference type="PROSITE-ProRule" id="PRU00228"/>
    </source>
</evidence>
<dbReference type="Gene3D" id="3.30.60.90">
    <property type="match status" value="1"/>
</dbReference>
<dbReference type="GO" id="GO:0005080">
    <property type="term" value="F:protein kinase C binding"/>
    <property type="evidence" value="ECO:0007669"/>
    <property type="project" value="TreeGrafter"/>
</dbReference>
<keyword evidence="5" id="KW-0539">Nucleus</keyword>
<proteinExistence type="predicted"/>
<keyword evidence="10" id="KW-1185">Reference proteome</keyword>
<feature type="compositionally biased region" description="Basic and acidic residues" evidence="7">
    <location>
        <begin position="435"/>
        <end position="447"/>
    </location>
</feature>
<evidence type="ECO:0000256" key="3">
    <source>
        <dbReference type="ARBA" id="ARBA00022771"/>
    </source>
</evidence>
<keyword evidence="3 6" id="KW-0863">Zinc-finger</keyword>
<dbReference type="PROSITE" id="PS50135">
    <property type="entry name" value="ZF_ZZ_2"/>
    <property type="match status" value="1"/>
</dbReference>
<evidence type="ECO:0000313" key="10">
    <source>
        <dbReference type="Proteomes" id="UP000504629"/>
    </source>
</evidence>
<dbReference type="Pfam" id="PF16577">
    <property type="entry name" value="UBA_5"/>
    <property type="match status" value="1"/>
</dbReference>
<dbReference type="InterPro" id="IPR015940">
    <property type="entry name" value="UBA"/>
</dbReference>
<dbReference type="GO" id="GO:0016235">
    <property type="term" value="C:aggresome"/>
    <property type="evidence" value="ECO:0007669"/>
    <property type="project" value="TreeGrafter"/>
</dbReference>
<dbReference type="GO" id="GO:0007032">
    <property type="term" value="P:endosome organization"/>
    <property type="evidence" value="ECO:0007669"/>
    <property type="project" value="TreeGrafter"/>
</dbReference>
<evidence type="ECO:0000313" key="11">
    <source>
        <dbReference type="RefSeq" id="XP_028032681.1"/>
    </source>
</evidence>
<dbReference type="InterPro" id="IPR000270">
    <property type="entry name" value="PB1_dom"/>
</dbReference>
<dbReference type="Pfam" id="PF00569">
    <property type="entry name" value="ZZ"/>
    <property type="match status" value="1"/>
</dbReference>
<dbReference type="GO" id="GO:0044753">
    <property type="term" value="C:amphisome"/>
    <property type="evidence" value="ECO:0007669"/>
    <property type="project" value="TreeGrafter"/>
</dbReference>
<dbReference type="InterPro" id="IPR009060">
    <property type="entry name" value="UBA-like_sf"/>
</dbReference>
<organism evidence="10 11">
    <name type="scientific">Bombyx mandarina</name>
    <name type="common">Wild silk moth</name>
    <name type="synonym">Wild silkworm</name>
    <dbReference type="NCBI Taxonomy" id="7092"/>
    <lineage>
        <taxon>Eukaryota</taxon>
        <taxon>Metazoa</taxon>
        <taxon>Ecdysozoa</taxon>
        <taxon>Arthropoda</taxon>
        <taxon>Hexapoda</taxon>
        <taxon>Insecta</taxon>
        <taxon>Pterygota</taxon>
        <taxon>Neoptera</taxon>
        <taxon>Endopterygota</taxon>
        <taxon>Lepidoptera</taxon>
        <taxon>Glossata</taxon>
        <taxon>Ditrysia</taxon>
        <taxon>Bombycoidea</taxon>
        <taxon>Bombycidae</taxon>
        <taxon>Bombycinae</taxon>
        <taxon>Bombyx</taxon>
    </lineage>
</organism>
<dbReference type="SMART" id="SM00291">
    <property type="entry name" value="ZnF_ZZ"/>
    <property type="match status" value="1"/>
</dbReference>
<feature type="region of interest" description="Disordered" evidence="7">
    <location>
        <begin position="518"/>
        <end position="561"/>
    </location>
</feature>
<feature type="domain" description="UBA" evidence="8">
    <location>
        <begin position="569"/>
        <end position="610"/>
    </location>
</feature>
<name>A0A6J2JS95_BOMMA</name>